<feature type="compositionally biased region" description="Polar residues" evidence="2">
    <location>
        <begin position="895"/>
        <end position="913"/>
    </location>
</feature>
<feature type="region of interest" description="Disordered" evidence="2">
    <location>
        <begin position="765"/>
        <end position="940"/>
    </location>
</feature>
<comment type="caution">
    <text evidence="3">The sequence shown here is derived from an EMBL/GenBank/DDBJ whole genome shotgun (WGS) entry which is preliminary data.</text>
</comment>
<feature type="compositionally biased region" description="Low complexity" evidence="2">
    <location>
        <begin position="808"/>
        <end position="820"/>
    </location>
</feature>
<feature type="coiled-coil region" evidence="1">
    <location>
        <begin position="281"/>
        <end position="334"/>
    </location>
</feature>
<protein>
    <submittedName>
        <fullName evidence="3">Uncharacterized protein</fullName>
    </submittedName>
</protein>
<feature type="coiled-coil region" evidence="1">
    <location>
        <begin position="383"/>
        <end position="680"/>
    </location>
</feature>
<feature type="compositionally biased region" description="Basic residues" evidence="2">
    <location>
        <begin position="232"/>
        <end position="241"/>
    </location>
</feature>
<feature type="compositionally biased region" description="Basic and acidic residues" evidence="2">
    <location>
        <begin position="916"/>
        <end position="930"/>
    </location>
</feature>
<evidence type="ECO:0000256" key="1">
    <source>
        <dbReference type="SAM" id="Coils"/>
    </source>
</evidence>
<dbReference type="EMBL" id="CAMPGE010018362">
    <property type="protein sequence ID" value="CAI2376785.1"/>
    <property type="molecule type" value="Genomic_DNA"/>
</dbReference>
<dbReference type="AlphaFoldDB" id="A0AAD1XPW4"/>
<feature type="compositionally biased region" description="Basic and acidic residues" evidence="2">
    <location>
        <begin position="794"/>
        <end position="804"/>
    </location>
</feature>
<feature type="compositionally biased region" description="Basic and acidic residues" evidence="2">
    <location>
        <begin position="40"/>
        <end position="56"/>
    </location>
</feature>
<reference evidence="3" key="1">
    <citation type="submission" date="2023-07" db="EMBL/GenBank/DDBJ databases">
        <authorList>
            <consortium name="AG Swart"/>
            <person name="Singh M."/>
            <person name="Singh A."/>
            <person name="Seah K."/>
            <person name="Emmerich C."/>
        </authorList>
    </citation>
    <scope>NUCLEOTIDE SEQUENCE</scope>
    <source>
        <strain evidence="3">DP1</strain>
    </source>
</reference>
<feature type="region of interest" description="Disordered" evidence="2">
    <location>
        <begin position="737"/>
        <end position="756"/>
    </location>
</feature>
<gene>
    <name evidence="3" type="ORF">ECRASSUSDP1_LOCUS18161</name>
</gene>
<feature type="compositionally biased region" description="Acidic residues" evidence="2">
    <location>
        <begin position="876"/>
        <end position="886"/>
    </location>
</feature>
<evidence type="ECO:0000313" key="3">
    <source>
        <dbReference type="EMBL" id="CAI2376785.1"/>
    </source>
</evidence>
<keyword evidence="4" id="KW-1185">Reference proteome</keyword>
<accession>A0AAD1XPW4</accession>
<feature type="compositionally biased region" description="Basic and acidic residues" evidence="2">
    <location>
        <begin position="10"/>
        <end position="29"/>
    </location>
</feature>
<feature type="compositionally biased region" description="Basic residues" evidence="2">
    <location>
        <begin position="848"/>
        <end position="865"/>
    </location>
</feature>
<evidence type="ECO:0000256" key="2">
    <source>
        <dbReference type="SAM" id="MobiDB-lite"/>
    </source>
</evidence>
<evidence type="ECO:0000313" key="4">
    <source>
        <dbReference type="Proteomes" id="UP001295684"/>
    </source>
</evidence>
<feature type="compositionally biased region" description="Basic and acidic residues" evidence="2">
    <location>
        <begin position="200"/>
        <end position="231"/>
    </location>
</feature>
<feature type="compositionally biased region" description="Basic and acidic residues" evidence="2">
    <location>
        <begin position="765"/>
        <end position="786"/>
    </location>
</feature>
<organism evidence="3 4">
    <name type="scientific">Euplotes crassus</name>
    <dbReference type="NCBI Taxonomy" id="5936"/>
    <lineage>
        <taxon>Eukaryota</taxon>
        <taxon>Sar</taxon>
        <taxon>Alveolata</taxon>
        <taxon>Ciliophora</taxon>
        <taxon>Intramacronucleata</taxon>
        <taxon>Spirotrichea</taxon>
        <taxon>Hypotrichia</taxon>
        <taxon>Euplotida</taxon>
        <taxon>Euplotidae</taxon>
        <taxon>Moneuplotes</taxon>
    </lineage>
</organism>
<dbReference type="Proteomes" id="UP001295684">
    <property type="component" value="Unassembled WGS sequence"/>
</dbReference>
<keyword evidence="1" id="KW-0175">Coiled coil</keyword>
<feature type="region of interest" description="Disordered" evidence="2">
    <location>
        <begin position="198"/>
        <end position="245"/>
    </location>
</feature>
<name>A0AAD1XPW4_EUPCR</name>
<sequence>MSFFGLFKGSHPEEEQKNDQTKENEEGMKARNSTGQLDTSETHDKLTLQDKDKSKGIELNAPSIEHSSEENRQFNQGGQGPLCQSTLISDYCDEKLSDDYDDLANDIEIYKGSQHLSRSTMEVKPRFGLQTKEKEKEIKVEEKEDTEPKFIPKSREINNLFGSIGERPDEEKLEVKPGKNLGISTMISSNLTGALSMFSGKKENGEKGSKENGKGEQNKHGLLEEDKDQKSKKLRKSTAKPKKVEFTDPSEAVNYLSTRFTKNNALLKRLIDKNIEKWKLIQYMKDKEQELKSKISSAEAELEEMIKVENFDKADQLQTKIELLNSELSSKKSSQFRIDEGSKEGSNPLLSESIQKYLKFIEENIQILSISENKVTSQKLVYQKEEETKISETQEEINNQETKLNSQADTLNEKLEESKQSLKTVEEKVKGKSQEHIEERNKLDEAIGVVDQEIQELERQLKIKVDERHALEEKRQKKNEIIREITSELDDKRYIDDVEKYERRIMVNNERKDELNHQKTNLEETQNTVMKTIHDYDSKIDSFKGIVENLKSKLEEEQKSFEEFKETTKKHEEIIHKYNLFSIKVSDIQNEIKGIENEIEDHRQSLSNDYRKVEEHERMIETLESEKKTLAKKKNFKEAQRTKRLIEMKEKKKETVLQEIEDFKLLIETSEKRLEEVKLREKKLVGGGANIDEEEDKSKVATQLKEQELAVVKYLQRESTKFDQRVNFYTSNRAIKELKNSKPSDEGYYTPEDNEEKEQVLFEAKSDNASEEVKEKPKLSQSKVEEDGYSINPLEKEKENKGLKIENALSLEECSSEEASQNSDEGIDIPQSIEQEPEITSEATNHNKTMKSKKKKKKRNMKHKLSSIQELSEVSSDSDDDDDNEDEEHKESHLGISTSVPLSMTSSAVTMSNVEKAPDETEEVHGEIKEAQPQQFVSDE</sequence>
<feature type="region of interest" description="Disordered" evidence="2">
    <location>
        <begin position="1"/>
        <end position="83"/>
    </location>
</feature>
<proteinExistence type="predicted"/>